<evidence type="ECO:0000313" key="2">
    <source>
        <dbReference type="Proteomes" id="UP000199352"/>
    </source>
</evidence>
<dbReference type="STRING" id="402600.SAMN05216188_1366"/>
<accession>A0A1H9WKD5</accession>
<sequence length="110" mass="12112">MDWQLLKPSQMDGTLTFRYDTTGQPVALLPARCKLGRHTLGHSQFRAVVHDGEVHISCLACANSGADHFWRLAATAPAPDRAELCEELYNELALGRAQRALSTARVDDAH</sequence>
<name>A0A1H9WKD5_9PSEU</name>
<reference evidence="2" key="1">
    <citation type="submission" date="2016-10" db="EMBL/GenBank/DDBJ databases">
        <authorList>
            <person name="Varghese N."/>
            <person name="Submissions S."/>
        </authorList>
    </citation>
    <scope>NUCLEOTIDE SEQUENCE [LARGE SCALE GENOMIC DNA]</scope>
    <source>
        <strain evidence="2">CGMCC 4.3525</strain>
    </source>
</reference>
<protein>
    <submittedName>
        <fullName evidence="1">Uncharacterized protein</fullName>
    </submittedName>
</protein>
<dbReference type="Proteomes" id="UP000199352">
    <property type="component" value="Unassembled WGS sequence"/>
</dbReference>
<evidence type="ECO:0000313" key="1">
    <source>
        <dbReference type="EMBL" id="SES34358.1"/>
    </source>
</evidence>
<keyword evidence="2" id="KW-1185">Reference proteome</keyword>
<dbReference type="AlphaFoldDB" id="A0A1H9WKD5"/>
<organism evidence="1 2">
    <name type="scientific">Lentzea xinjiangensis</name>
    <dbReference type="NCBI Taxonomy" id="402600"/>
    <lineage>
        <taxon>Bacteria</taxon>
        <taxon>Bacillati</taxon>
        <taxon>Actinomycetota</taxon>
        <taxon>Actinomycetes</taxon>
        <taxon>Pseudonocardiales</taxon>
        <taxon>Pseudonocardiaceae</taxon>
        <taxon>Lentzea</taxon>
    </lineage>
</organism>
<proteinExistence type="predicted"/>
<dbReference type="EMBL" id="FOFR01000036">
    <property type="protein sequence ID" value="SES34358.1"/>
    <property type="molecule type" value="Genomic_DNA"/>
</dbReference>
<gene>
    <name evidence="1" type="ORF">SAMN05216188_1366</name>
</gene>